<dbReference type="Proteomes" id="UP000054270">
    <property type="component" value="Unassembled WGS sequence"/>
</dbReference>
<reference evidence="3" key="1">
    <citation type="submission" date="2014-04" db="EMBL/GenBank/DDBJ databases">
        <title>Evolutionary Origins and Diversification of the Mycorrhizal Mutualists.</title>
        <authorList>
            <consortium name="DOE Joint Genome Institute"/>
            <consortium name="Mycorrhizal Genomics Consortium"/>
            <person name="Kohler A."/>
            <person name="Kuo A."/>
            <person name="Nagy L.G."/>
            <person name="Floudas D."/>
            <person name="Copeland A."/>
            <person name="Barry K.W."/>
            <person name="Cichocki N."/>
            <person name="Veneault-Fourrey C."/>
            <person name="LaButti K."/>
            <person name="Lindquist E.A."/>
            <person name="Lipzen A."/>
            <person name="Lundell T."/>
            <person name="Morin E."/>
            <person name="Murat C."/>
            <person name="Riley R."/>
            <person name="Ohm R."/>
            <person name="Sun H."/>
            <person name="Tunlid A."/>
            <person name="Henrissat B."/>
            <person name="Grigoriev I.V."/>
            <person name="Hibbett D.S."/>
            <person name="Martin F."/>
        </authorList>
    </citation>
    <scope>NUCLEOTIDE SEQUENCE [LARGE SCALE GENOMIC DNA]</scope>
    <source>
        <strain evidence="3">FD-334 SS-4</strain>
    </source>
</reference>
<keyword evidence="3" id="KW-1185">Reference proteome</keyword>
<protein>
    <submittedName>
        <fullName evidence="2">Uncharacterized protein</fullName>
    </submittedName>
</protein>
<feature type="non-terminal residue" evidence="2">
    <location>
        <position position="1"/>
    </location>
</feature>
<feature type="region of interest" description="Disordered" evidence="1">
    <location>
        <begin position="166"/>
        <end position="185"/>
    </location>
</feature>
<evidence type="ECO:0000256" key="1">
    <source>
        <dbReference type="SAM" id="MobiDB-lite"/>
    </source>
</evidence>
<evidence type="ECO:0000313" key="3">
    <source>
        <dbReference type="Proteomes" id="UP000054270"/>
    </source>
</evidence>
<organism evidence="2 3">
    <name type="scientific">Hypholoma sublateritium (strain FD-334 SS-4)</name>
    <dbReference type="NCBI Taxonomy" id="945553"/>
    <lineage>
        <taxon>Eukaryota</taxon>
        <taxon>Fungi</taxon>
        <taxon>Dikarya</taxon>
        <taxon>Basidiomycota</taxon>
        <taxon>Agaricomycotina</taxon>
        <taxon>Agaricomycetes</taxon>
        <taxon>Agaricomycetidae</taxon>
        <taxon>Agaricales</taxon>
        <taxon>Agaricineae</taxon>
        <taxon>Strophariaceae</taxon>
        <taxon>Hypholoma</taxon>
    </lineage>
</organism>
<feature type="compositionally biased region" description="Low complexity" evidence="1">
    <location>
        <begin position="27"/>
        <end position="38"/>
    </location>
</feature>
<gene>
    <name evidence="2" type="ORF">HYPSUDRAFT_210199</name>
</gene>
<accession>A0A0D2LPM9</accession>
<name>A0A0D2LPM9_HYPSF</name>
<dbReference type="AlphaFoldDB" id="A0A0D2LPM9"/>
<sequence>GNDAASPGSESCSRHSNPPRASPRSQTTGASASTATNTAGGGRYNKDSVNGSNYFEDPSPGAVHSTAQKARSAASSTAHSSGGGSYYQDTARSETCPAQSGAYDSLTWGFARCTSESVGHEPIHPELACKTNQGILPDPAASSTTNNDRLAVVDVPNITLQPVLSATSPSHRSVRRFPARRSTPVQCLQRTPLAQSHLKMSTQRLFPRTIGTLATKSSDLAPSDMPSFATEPIPGPKFPSHFCAPGLTASSRSAPIITHREAIPTHVTSSPCPRTSSTAPEYTNGGQAVAMEPPRFSSRVFDGANTPTFAAPDSSIPSRTQSSCESYFQLERDTQPTSFFDYCTVPGESPILTPELIALGEEAIATYELLHAAQVADLPPDENDRSPRLFSSLSREGIERHFNALVDARDAIQLRRLAVSVDIGECLKVLDSKLSMYSKDGVFLSSAAYEILLIKAESATRQLDINFYGLEVCRSKTRNPPYGSSFMEQHSNTNTSINLALQMREDAYQATDIFVDDPCALTEHRLPFFNFVQR</sequence>
<feature type="region of interest" description="Disordered" evidence="1">
    <location>
        <begin position="1"/>
        <end position="91"/>
    </location>
</feature>
<evidence type="ECO:0000313" key="2">
    <source>
        <dbReference type="EMBL" id="KJA12713.1"/>
    </source>
</evidence>
<proteinExistence type="predicted"/>
<dbReference type="EMBL" id="KN817967">
    <property type="protein sequence ID" value="KJA12713.1"/>
    <property type="molecule type" value="Genomic_DNA"/>
</dbReference>